<proteinExistence type="predicted"/>
<protein>
    <submittedName>
        <fullName evidence="1">Uncharacterized protein</fullName>
    </submittedName>
</protein>
<reference evidence="1 2" key="1">
    <citation type="submission" date="2020-03" db="EMBL/GenBank/DDBJ databases">
        <title>Whole genome shotgun sequence of Phytohabitans suffuscus NBRC 105367.</title>
        <authorList>
            <person name="Komaki H."/>
            <person name="Tamura T."/>
        </authorList>
    </citation>
    <scope>NUCLEOTIDE SEQUENCE [LARGE SCALE GENOMIC DNA]</scope>
    <source>
        <strain evidence="1 2">NBRC 105367</strain>
    </source>
</reference>
<dbReference type="EMBL" id="AP022871">
    <property type="protein sequence ID" value="BCB86166.1"/>
    <property type="molecule type" value="Genomic_DNA"/>
</dbReference>
<reference evidence="1 2" key="2">
    <citation type="submission" date="2020-03" db="EMBL/GenBank/DDBJ databases">
        <authorList>
            <person name="Ichikawa N."/>
            <person name="Kimura A."/>
            <person name="Kitahashi Y."/>
            <person name="Uohara A."/>
        </authorList>
    </citation>
    <scope>NUCLEOTIDE SEQUENCE [LARGE SCALE GENOMIC DNA]</scope>
    <source>
        <strain evidence="1 2">NBRC 105367</strain>
    </source>
</reference>
<sequence length="131" mass="14206">MLCGQRCFLSPWLAIGASEPLACLVSPVLSCPPGDVVRLRTVAARSADGWCSHPDGQHRLTAANATEVIQMITRSDDRQRSDAGKGAMEIDWRNPGIGTYVRAHPGHSASFGDRCANVVFRVREFTLSGLR</sequence>
<dbReference type="KEGG" id="psuu:Psuf_034790"/>
<gene>
    <name evidence="1" type="ORF">Psuf_034790</name>
</gene>
<evidence type="ECO:0000313" key="1">
    <source>
        <dbReference type="EMBL" id="BCB86166.1"/>
    </source>
</evidence>
<dbReference type="Proteomes" id="UP000503011">
    <property type="component" value="Chromosome"/>
</dbReference>
<keyword evidence="2" id="KW-1185">Reference proteome</keyword>
<dbReference type="AlphaFoldDB" id="A0A6F8YJA9"/>
<evidence type="ECO:0000313" key="2">
    <source>
        <dbReference type="Proteomes" id="UP000503011"/>
    </source>
</evidence>
<organism evidence="1 2">
    <name type="scientific">Phytohabitans suffuscus</name>
    <dbReference type="NCBI Taxonomy" id="624315"/>
    <lineage>
        <taxon>Bacteria</taxon>
        <taxon>Bacillati</taxon>
        <taxon>Actinomycetota</taxon>
        <taxon>Actinomycetes</taxon>
        <taxon>Micromonosporales</taxon>
        <taxon>Micromonosporaceae</taxon>
    </lineage>
</organism>
<name>A0A6F8YJA9_9ACTN</name>
<accession>A0A6F8YJA9</accession>